<feature type="compositionally biased region" description="Basic and acidic residues" evidence="2">
    <location>
        <begin position="42"/>
        <end position="55"/>
    </location>
</feature>
<dbReference type="STRING" id="405564.SAMN04487905_109108"/>
<feature type="compositionally biased region" description="Low complexity" evidence="2">
    <location>
        <begin position="18"/>
        <end position="35"/>
    </location>
</feature>
<organism evidence="4 5">
    <name type="scientific">Actinopolyspora xinjiangensis</name>
    <dbReference type="NCBI Taxonomy" id="405564"/>
    <lineage>
        <taxon>Bacteria</taxon>
        <taxon>Bacillati</taxon>
        <taxon>Actinomycetota</taxon>
        <taxon>Actinomycetes</taxon>
        <taxon>Actinopolysporales</taxon>
        <taxon>Actinopolysporaceae</taxon>
        <taxon>Actinopolyspora</taxon>
    </lineage>
</organism>
<feature type="region of interest" description="Disordered" evidence="2">
    <location>
        <begin position="1"/>
        <end position="60"/>
    </location>
</feature>
<dbReference type="InterPro" id="IPR014878">
    <property type="entry name" value="THAP4-like_heme-bd"/>
</dbReference>
<dbReference type="Pfam" id="PF08768">
    <property type="entry name" value="THAP4_heme-bd"/>
    <property type="match status" value="1"/>
</dbReference>
<comment type="caution">
    <text evidence="1">Lacks conserved residue(s) required for the propagation of feature annotation.</text>
</comment>
<sequence>MRPAFEVVSEAMSATPNQPSEQSGPSNGQPQPGSGDAAVRAQAERAEKTRGRNIPEFDDLPGVGDTANLRMGPELNGACLGLLPLIGVWRGEGEANHPSLDEKYRFLQQVTFAHDGRPFLYYESRAWKLDGEGGEIVEPAFRELGWWRPQPDDSIELLLVHSSGIAEMFFGNPRNQTSWELSTDAVLRTPTSEDVTAATRLYGVVEGSLAYVEERATSEHELQPRLSAKLERVVG</sequence>
<evidence type="ECO:0000259" key="3">
    <source>
        <dbReference type="Pfam" id="PF08768"/>
    </source>
</evidence>
<name>A0A1H0VN62_9ACTN</name>
<gene>
    <name evidence="4" type="ORF">SAMN04487905_109108</name>
</gene>
<dbReference type="PANTHER" id="PTHR15854:SF4">
    <property type="entry name" value="PEROXYNITRITE ISOMERASE THAP4"/>
    <property type="match status" value="1"/>
</dbReference>
<evidence type="ECO:0000313" key="4">
    <source>
        <dbReference type="EMBL" id="SDP79947.1"/>
    </source>
</evidence>
<dbReference type="Gene3D" id="2.40.128.20">
    <property type="match status" value="1"/>
</dbReference>
<dbReference type="PANTHER" id="PTHR15854">
    <property type="entry name" value="THAP4 PROTEIN"/>
    <property type="match status" value="1"/>
</dbReference>
<feature type="short sequence motif" description="GXWXGXG" evidence="1">
    <location>
        <begin position="87"/>
        <end position="93"/>
    </location>
</feature>
<reference evidence="5" key="1">
    <citation type="submission" date="2016-10" db="EMBL/GenBank/DDBJ databases">
        <authorList>
            <person name="Varghese N."/>
            <person name="Submissions S."/>
        </authorList>
    </citation>
    <scope>NUCLEOTIDE SEQUENCE [LARGE SCALE GENOMIC DNA]</scope>
    <source>
        <strain evidence="5">DSM 46732</strain>
    </source>
</reference>
<dbReference type="InterPro" id="IPR045165">
    <property type="entry name" value="Nitrobindin"/>
</dbReference>
<accession>A0A1H0VN62</accession>
<dbReference type="InterPro" id="IPR022939">
    <property type="entry name" value="Nb(III)_bact/plant"/>
</dbReference>
<proteinExistence type="inferred from homology"/>
<keyword evidence="5" id="KW-1185">Reference proteome</keyword>
<dbReference type="InterPro" id="IPR012674">
    <property type="entry name" value="Calycin"/>
</dbReference>
<feature type="domain" description="THAP4-like heme-binding" evidence="3">
    <location>
        <begin position="80"/>
        <end position="232"/>
    </location>
</feature>
<dbReference type="AlphaFoldDB" id="A0A1H0VN62"/>
<comment type="caution">
    <text evidence="1">Lacks the conserved His residue that binds heme iron in the nitrobindin family.</text>
</comment>
<evidence type="ECO:0000256" key="1">
    <source>
        <dbReference type="HAMAP-Rule" id="MF_01297"/>
    </source>
</evidence>
<protein>
    <recommendedName>
        <fullName evidence="1">Ferric nitrobindin-like protein</fullName>
    </recommendedName>
</protein>
<dbReference type="SUPFAM" id="SSF50814">
    <property type="entry name" value="Lipocalins"/>
    <property type="match status" value="1"/>
</dbReference>
<comment type="similarity">
    <text evidence="1">Belongs to the nitrobindin family.</text>
</comment>
<evidence type="ECO:0000313" key="5">
    <source>
        <dbReference type="Proteomes" id="UP000199497"/>
    </source>
</evidence>
<dbReference type="EMBL" id="FNJR01000009">
    <property type="protein sequence ID" value="SDP79947.1"/>
    <property type="molecule type" value="Genomic_DNA"/>
</dbReference>
<dbReference type="HAMAP" id="MF_01297">
    <property type="entry name" value="nitrobindin"/>
    <property type="match status" value="1"/>
</dbReference>
<evidence type="ECO:0000256" key="2">
    <source>
        <dbReference type="SAM" id="MobiDB-lite"/>
    </source>
</evidence>
<dbReference type="Proteomes" id="UP000199497">
    <property type="component" value="Unassembled WGS sequence"/>
</dbReference>
<dbReference type="CDD" id="cd07828">
    <property type="entry name" value="lipocalin_heme-bd-THAP4-like"/>
    <property type="match status" value="1"/>
</dbReference>